<dbReference type="InterPro" id="IPR005135">
    <property type="entry name" value="Endo/exonuclease/phosphatase"/>
</dbReference>
<evidence type="ECO:0000313" key="3">
    <source>
        <dbReference type="Proteomes" id="UP001521184"/>
    </source>
</evidence>
<reference evidence="2 3" key="1">
    <citation type="journal article" date="2023" name="Plant Dis.">
        <title>First Report of Diplodia intermedia Causing Canker and Dieback Diseases on Apple Trees in Canada.</title>
        <authorList>
            <person name="Ellouze W."/>
            <person name="Ilyukhin E."/>
            <person name="Sulman M."/>
            <person name="Ali S."/>
        </authorList>
    </citation>
    <scope>NUCLEOTIDE SEQUENCE [LARGE SCALE GENOMIC DNA]</scope>
    <source>
        <strain evidence="2 3">M45-28</strain>
    </source>
</reference>
<dbReference type="Proteomes" id="UP001521184">
    <property type="component" value="Unassembled WGS sequence"/>
</dbReference>
<dbReference type="PANTHER" id="PTHR12121:SF36">
    <property type="entry name" value="ENDONUCLEASE_EXONUCLEASE_PHOSPHATASE DOMAIN-CONTAINING PROTEIN"/>
    <property type="match status" value="1"/>
</dbReference>
<dbReference type="InterPro" id="IPR050410">
    <property type="entry name" value="CCR4/nocturin_mRNA_transcr"/>
</dbReference>
<dbReference type="CDD" id="cd09083">
    <property type="entry name" value="EEP-1"/>
    <property type="match status" value="1"/>
</dbReference>
<organism evidence="2 3">
    <name type="scientific">Diplodia intermedia</name>
    <dbReference type="NCBI Taxonomy" id="856260"/>
    <lineage>
        <taxon>Eukaryota</taxon>
        <taxon>Fungi</taxon>
        <taxon>Dikarya</taxon>
        <taxon>Ascomycota</taxon>
        <taxon>Pezizomycotina</taxon>
        <taxon>Dothideomycetes</taxon>
        <taxon>Dothideomycetes incertae sedis</taxon>
        <taxon>Botryosphaeriales</taxon>
        <taxon>Botryosphaeriaceae</taxon>
        <taxon>Diplodia</taxon>
    </lineage>
</organism>
<feature type="domain" description="Endonuclease/exonuclease/phosphatase" evidence="1">
    <location>
        <begin position="42"/>
        <end position="327"/>
    </location>
</feature>
<gene>
    <name evidence="2" type="ORF">SLS58_007223</name>
</gene>
<evidence type="ECO:0000313" key="2">
    <source>
        <dbReference type="EMBL" id="KAL1640109.1"/>
    </source>
</evidence>
<evidence type="ECO:0000259" key="1">
    <source>
        <dbReference type="Pfam" id="PF03372"/>
    </source>
</evidence>
<dbReference type="InterPro" id="IPR036691">
    <property type="entry name" value="Endo/exonu/phosph_ase_sf"/>
</dbReference>
<name>A0ABR3TKN0_9PEZI</name>
<dbReference type="SUPFAM" id="SSF56219">
    <property type="entry name" value="DNase I-like"/>
    <property type="match status" value="1"/>
</dbReference>
<dbReference type="Gene3D" id="3.60.10.10">
    <property type="entry name" value="Endonuclease/exonuclease/phosphatase"/>
    <property type="match status" value="1"/>
</dbReference>
<comment type="caution">
    <text evidence="2">The sequence shown here is derived from an EMBL/GenBank/DDBJ whole genome shotgun (WGS) entry which is preliminary data.</text>
</comment>
<protein>
    <recommendedName>
        <fullName evidence="1">Endonuclease/exonuclease/phosphatase domain-containing protein</fullName>
    </recommendedName>
</protein>
<dbReference type="PANTHER" id="PTHR12121">
    <property type="entry name" value="CARBON CATABOLITE REPRESSOR PROTEIN 4"/>
    <property type="match status" value="1"/>
</dbReference>
<dbReference type="Pfam" id="PF03372">
    <property type="entry name" value="Exo_endo_phos"/>
    <property type="match status" value="1"/>
</dbReference>
<accession>A0ABR3TKN0</accession>
<proteinExistence type="predicted"/>
<dbReference type="EMBL" id="JAKEKT020000054">
    <property type="protein sequence ID" value="KAL1640109.1"/>
    <property type="molecule type" value="Genomic_DNA"/>
</dbReference>
<keyword evidence="3" id="KW-1185">Reference proteome</keyword>
<sequence>MGFWEYLNWQKPQPAPGPGGRQQHSSSIMKTLYTALPLRIITHNIRYATTNPFAGEELWPVRAPRLLNELRFHAIHNQEAFIGLQEVLHNQLVDIMTGLNSGASSDVNYIQVDLTPQAGAAEWAYLGVGRDDGKEAGEYSPILYRPAVWDVEDYQYFWLSETPSVPSLGWDASSIRIVTIGRFRHRDSSKQVLMLNTHLDDAGSVSRQKSAELITNYISDYLGRYANGTTLPTILTGDFNSEPTGEAYQYFSNPPSVVRDIRDSIPEELRYGNNLTFTGFSSADGPSKRIDFIFAGPWKNSTSAIDAYKTYAVLANKFDDGVYISDHRAVVGDLEL</sequence>